<protein>
    <submittedName>
        <fullName evidence="1">Uncharacterized protein</fullName>
    </submittedName>
</protein>
<sequence length="121" mass="14270">MIPCDREHRLWIYFLWGLQRLSLSVILEPRFKKKGEGRGIIYHELLSTVNMKKDKETSTLRCELETYRRQGIPLMLNGSPSTPEEIEQACSVAEEGVYMRDYVQNERGEVEKLQFDFVKNE</sequence>
<dbReference type="KEGG" id="bpro:PMF13cell1_02470"/>
<proteinExistence type="predicted"/>
<accession>A0A4P6M0I9</accession>
<organism evidence="1 2">
    <name type="scientific">Blautia producta</name>
    <dbReference type="NCBI Taxonomy" id="33035"/>
    <lineage>
        <taxon>Bacteria</taxon>
        <taxon>Bacillati</taxon>
        <taxon>Bacillota</taxon>
        <taxon>Clostridia</taxon>
        <taxon>Lachnospirales</taxon>
        <taxon>Lachnospiraceae</taxon>
        <taxon>Blautia</taxon>
    </lineage>
</organism>
<evidence type="ECO:0000313" key="2">
    <source>
        <dbReference type="Proteomes" id="UP000289794"/>
    </source>
</evidence>
<dbReference type="Proteomes" id="UP000289794">
    <property type="component" value="Chromosome"/>
</dbReference>
<dbReference type="AlphaFoldDB" id="A0A4P6M0I9"/>
<name>A0A4P6M0I9_9FIRM</name>
<dbReference type="EMBL" id="CP035945">
    <property type="protein sequence ID" value="QBE96923.1"/>
    <property type="molecule type" value="Genomic_DNA"/>
</dbReference>
<evidence type="ECO:0000313" key="1">
    <source>
        <dbReference type="EMBL" id="QBE96923.1"/>
    </source>
</evidence>
<gene>
    <name evidence="1" type="ORF">PMF13cell1_02470</name>
</gene>
<reference evidence="1 2" key="1">
    <citation type="submission" date="2019-01" db="EMBL/GenBank/DDBJ databases">
        <title>PMF-metabolizing Aryl O-demethylase.</title>
        <authorList>
            <person name="Kim M."/>
        </authorList>
    </citation>
    <scope>NUCLEOTIDE SEQUENCE [LARGE SCALE GENOMIC DNA]</scope>
    <source>
        <strain evidence="1 2">PMF1</strain>
    </source>
</reference>